<feature type="compositionally biased region" description="Basic and acidic residues" evidence="1">
    <location>
        <begin position="232"/>
        <end position="241"/>
    </location>
</feature>
<dbReference type="Proteomes" id="UP001498421">
    <property type="component" value="Unassembled WGS sequence"/>
</dbReference>
<feature type="compositionally biased region" description="Basic and acidic residues" evidence="1">
    <location>
        <begin position="70"/>
        <end position="87"/>
    </location>
</feature>
<organism evidence="2 3">
    <name type="scientific">Neonectria magnoliae</name>
    <dbReference type="NCBI Taxonomy" id="2732573"/>
    <lineage>
        <taxon>Eukaryota</taxon>
        <taxon>Fungi</taxon>
        <taxon>Dikarya</taxon>
        <taxon>Ascomycota</taxon>
        <taxon>Pezizomycotina</taxon>
        <taxon>Sordariomycetes</taxon>
        <taxon>Hypocreomycetidae</taxon>
        <taxon>Hypocreales</taxon>
        <taxon>Nectriaceae</taxon>
        <taxon>Neonectria</taxon>
    </lineage>
</organism>
<feature type="compositionally biased region" description="Basic and acidic residues" evidence="1">
    <location>
        <begin position="941"/>
        <end position="967"/>
    </location>
</feature>
<dbReference type="EMBL" id="JAZAVK010000030">
    <property type="protein sequence ID" value="KAK7429378.1"/>
    <property type="molecule type" value="Genomic_DNA"/>
</dbReference>
<feature type="compositionally biased region" description="Basic and acidic residues" evidence="1">
    <location>
        <begin position="510"/>
        <end position="534"/>
    </location>
</feature>
<feature type="compositionally biased region" description="Low complexity" evidence="1">
    <location>
        <begin position="88"/>
        <end position="99"/>
    </location>
</feature>
<name>A0ABR1I940_9HYPO</name>
<protein>
    <submittedName>
        <fullName evidence="2">Uncharacterized protein</fullName>
    </submittedName>
</protein>
<comment type="caution">
    <text evidence="2">The sequence shown here is derived from an EMBL/GenBank/DDBJ whole genome shotgun (WGS) entry which is preliminary data.</text>
</comment>
<feature type="region of interest" description="Disordered" evidence="1">
    <location>
        <begin position="1192"/>
        <end position="1215"/>
    </location>
</feature>
<feature type="compositionally biased region" description="Basic and acidic residues" evidence="1">
    <location>
        <begin position="394"/>
        <end position="411"/>
    </location>
</feature>
<feature type="compositionally biased region" description="Basic and acidic residues" evidence="1">
    <location>
        <begin position="876"/>
        <end position="891"/>
    </location>
</feature>
<sequence>MDRQKEPLAARPNGRPTSMLVVKEQGRKPLFSSTGSRGDDGPNNKPKDKENDRAQLSTSRYRTSAYGEGILRRMSSEPHMKAAERRGSSSSQASSGGTRIPRPTGITFSNRKQLSLSEAFSRAAMDSGEESDQSHVMDASPSPAPRVARARREEEDRRMRKMLSMDHLDSKAPARPFSRASLGTSTLAETRPSPDKHESPRRRTLYGKSRIGLGPREPGRESVSPKPNGIKPADRPGEHPSDPISRLRPAPGLKHMPSKDDLTNQGRIPPLVPGIEDLPWPSIENGGSQQEPAPPMASIAEKASPEKSFAWQVEEDFTAGDLQVSDSPRIAMGTRPFANRIKFDEGSEIDINSRTRVANPGSRNTKLDEIRSREVKAGNNIPLESPRRRQPNTKLDEIRQRETQAEHEIPIPDRSLPRPRNTKLDEIRQREINGIPNRALAKMRLEEIRELNSNSNSRSLSPEESRPLSARTAREMAPPEDLETKEPVRPKSAFEIGGQRIPDTPVTIFKAREAKYHAPVEERGESSKDRDGTDAARPGLQSHKRGDSRDLLRRLARAASTSPAPETEARRPASPLQTEKPVTQDSDFKPAFQRRTAENPLRQTQLQKKDNETSKPTVGFVDLPRRRSTDSAKSKRSSMQSEMDPTDRIEGEKNLFAPGDNYSEKGSVRAPSPPADSKSEDEEGDVDATPRAPKIDPLSMPTPKVSGAYVETPATVKVERIEVKDEKPYEEAKLERRESSASTRDEKTLEDIPLAKPPVSSREEKQPEDVPLPKSSISTRDAKTVEDMPRSRTSSASIRVEEVPEEAKLPRPRSSTWNRDRTTDPARRSQGQDTASDLGADEQSATTATSTGLRRRRSHSLPRRRGPVKNSAKPPTAKEDLRQLQRTHNIDDSTQDDIDEIMAGRRPQTPKFAALLENIPSNLSQDNDDDDDFDLDIDTKLNTERNEVTPNPKKNEAKPQDPNHSDGDQATLSRMSKSLETGLMGIRTAKKGIERLEGQVLHKTKSAEKLDGHTHDHMHCAACPTHSSPSAMSFIRLPLPPLYQRKPFRLTLLGIALLLLSLWYAAESATCAVYCRPTTCGDNLCVYSFDDPTFGTALPVKLDQWTTGGHGRALMDKLSEDVNDWTADFLDMYHGRKITEINVDALSFEQKRQHRRRLHKKGLVKPRTEPPEQQAKWDAWRQARLAKERVQEAREMGYDVPEEGEGPVGGDERVW</sequence>
<feature type="compositionally biased region" description="Polar residues" evidence="1">
    <location>
        <begin position="575"/>
        <end position="585"/>
    </location>
</feature>
<feature type="compositionally biased region" description="Basic and acidic residues" evidence="1">
    <location>
        <begin position="365"/>
        <end position="376"/>
    </location>
</feature>
<feature type="region of interest" description="Disordered" evidence="1">
    <location>
        <begin position="941"/>
        <end position="970"/>
    </location>
</feature>
<feature type="compositionally biased region" description="Basic residues" evidence="1">
    <location>
        <begin position="853"/>
        <end position="867"/>
    </location>
</feature>
<accession>A0ABR1I940</accession>
<reference evidence="2 3" key="1">
    <citation type="journal article" date="2025" name="Microbiol. Resour. Announc.">
        <title>Draft genome sequences for Neonectria magnoliae and Neonectria punicea, canker pathogens of Liriodendron tulipifera and Acer saccharum in West Virginia.</title>
        <authorList>
            <person name="Petronek H.M."/>
            <person name="Kasson M.T."/>
            <person name="Metheny A.M."/>
            <person name="Stauder C.M."/>
            <person name="Lovett B."/>
            <person name="Lynch S.C."/>
            <person name="Garnas J.R."/>
            <person name="Kasson L.R."/>
            <person name="Stajich J.E."/>
        </authorList>
    </citation>
    <scope>NUCLEOTIDE SEQUENCE [LARGE SCALE GENOMIC DNA]</scope>
    <source>
        <strain evidence="2 3">NRRL 64651</strain>
    </source>
</reference>
<feature type="region of interest" description="Disordered" evidence="1">
    <location>
        <begin position="451"/>
        <end position="898"/>
    </location>
</feature>
<feature type="compositionally biased region" description="Basic and acidic residues" evidence="1">
    <location>
        <begin position="544"/>
        <end position="553"/>
    </location>
</feature>
<feature type="compositionally biased region" description="Polar residues" evidence="1">
    <location>
        <begin position="106"/>
        <end position="118"/>
    </location>
</feature>
<feature type="compositionally biased region" description="Basic and acidic residues" evidence="1">
    <location>
        <begin position="717"/>
        <end position="750"/>
    </location>
</feature>
<proteinExistence type="predicted"/>
<feature type="region of interest" description="Disordered" evidence="1">
    <location>
        <begin position="1"/>
        <end position="307"/>
    </location>
</feature>
<evidence type="ECO:0000256" key="1">
    <source>
        <dbReference type="SAM" id="MobiDB-lite"/>
    </source>
</evidence>
<feature type="compositionally biased region" description="Basic and acidic residues" evidence="1">
    <location>
        <begin position="780"/>
        <end position="790"/>
    </location>
</feature>
<feature type="region of interest" description="Disordered" evidence="1">
    <location>
        <begin position="1156"/>
        <end position="1178"/>
    </location>
</feature>
<gene>
    <name evidence="2" type="ORF">QQZ08_004191</name>
</gene>
<feature type="compositionally biased region" description="Basic and acidic residues" evidence="1">
    <location>
        <begin position="150"/>
        <end position="172"/>
    </location>
</feature>
<feature type="compositionally biased region" description="Basic and acidic residues" evidence="1">
    <location>
        <begin position="818"/>
        <end position="827"/>
    </location>
</feature>
<feature type="compositionally biased region" description="Basic and acidic residues" evidence="1">
    <location>
        <begin position="623"/>
        <end position="633"/>
    </location>
</feature>
<evidence type="ECO:0000313" key="3">
    <source>
        <dbReference type="Proteomes" id="UP001498421"/>
    </source>
</evidence>
<feature type="region of interest" description="Disordered" evidence="1">
    <location>
        <begin position="333"/>
        <end position="429"/>
    </location>
</feature>
<evidence type="ECO:0000313" key="2">
    <source>
        <dbReference type="EMBL" id="KAK7429378.1"/>
    </source>
</evidence>
<feature type="compositionally biased region" description="Polar residues" evidence="1">
    <location>
        <begin position="350"/>
        <end position="364"/>
    </location>
</feature>
<feature type="compositionally biased region" description="Basic and acidic residues" evidence="1">
    <location>
        <begin position="37"/>
        <end position="53"/>
    </location>
</feature>
<keyword evidence="3" id="KW-1185">Reference proteome</keyword>
<feature type="compositionally biased region" description="Low complexity" evidence="1">
    <location>
        <begin position="451"/>
        <end position="460"/>
    </location>
</feature>
<feature type="compositionally biased region" description="Basic and acidic residues" evidence="1">
    <location>
        <begin position="799"/>
        <end position="809"/>
    </location>
</feature>